<dbReference type="AlphaFoldDB" id="A0A2T7A061"/>
<sequence>MPWLVLLISGGTWVALREHWFHWTQQPGCGLIVRNLPLSFRRSCIGSSAIPIQILCCLVSHYSYTRSDSLLVLGKLADWWIP</sequence>
<evidence type="ECO:0000256" key="1">
    <source>
        <dbReference type="SAM" id="SignalP"/>
    </source>
</evidence>
<comment type="caution">
    <text evidence="2">The sequence shown here is derived from an EMBL/GenBank/DDBJ whole genome shotgun (WGS) entry which is preliminary data.</text>
</comment>
<gene>
    <name evidence="2" type="ORF">B9Z19DRAFT_972648</name>
</gene>
<evidence type="ECO:0000313" key="2">
    <source>
        <dbReference type="EMBL" id="PUU81137.1"/>
    </source>
</evidence>
<feature type="signal peptide" evidence="1">
    <location>
        <begin position="1"/>
        <end position="17"/>
    </location>
</feature>
<feature type="chain" id="PRO_5015570408" description="Secreted protein" evidence="1">
    <location>
        <begin position="18"/>
        <end position="82"/>
    </location>
</feature>
<reference evidence="2 3" key="1">
    <citation type="submission" date="2017-04" db="EMBL/GenBank/DDBJ databases">
        <title>Draft genome sequence of Tuber borchii Vittad., a whitish edible truffle.</title>
        <authorList>
            <consortium name="DOE Joint Genome Institute"/>
            <person name="Murat C."/>
            <person name="Kuo A."/>
            <person name="Barry K.W."/>
            <person name="Clum A."/>
            <person name="Dockter R.B."/>
            <person name="Fauchery L."/>
            <person name="Iotti M."/>
            <person name="Kohler A."/>
            <person name="Labutti K."/>
            <person name="Lindquist E.A."/>
            <person name="Lipzen A."/>
            <person name="Ohm R.A."/>
            <person name="Wang M."/>
            <person name="Grigoriev I.V."/>
            <person name="Zambonelli A."/>
            <person name="Martin F.M."/>
        </authorList>
    </citation>
    <scope>NUCLEOTIDE SEQUENCE [LARGE SCALE GENOMIC DNA]</scope>
    <source>
        <strain evidence="2 3">Tbo3840</strain>
    </source>
</reference>
<dbReference type="Proteomes" id="UP000244722">
    <property type="component" value="Unassembled WGS sequence"/>
</dbReference>
<proteinExistence type="predicted"/>
<name>A0A2T7A061_TUBBO</name>
<protein>
    <recommendedName>
        <fullName evidence="4">Secreted protein</fullName>
    </recommendedName>
</protein>
<organism evidence="2 3">
    <name type="scientific">Tuber borchii</name>
    <name type="common">White truffle</name>
    <dbReference type="NCBI Taxonomy" id="42251"/>
    <lineage>
        <taxon>Eukaryota</taxon>
        <taxon>Fungi</taxon>
        <taxon>Dikarya</taxon>
        <taxon>Ascomycota</taxon>
        <taxon>Pezizomycotina</taxon>
        <taxon>Pezizomycetes</taxon>
        <taxon>Pezizales</taxon>
        <taxon>Tuberaceae</taxon>
        <taxon>Tuber</taxon>
    </lineage>
</organism>
<dbReference type="EMBL" id="NESQ01000050">
    <property type="protein sequence ID" value="PUU81137.1"/>
    <property type="molecule type" value="Genomic_DNA"/>
</dbReference>
<accession>A0A2T7A061</accession>
<keyword evidence="1" id="KW-0732">Signal</keyword>
<keyword evidence="3" id="KW-1185">Reference proteome</keyword>
<evidence type="ECO:0008006" key="4">
    <source>
        <dbReference type="Google" id="ProtNLM"/>
    </source>
</evidence>
<evidence type="ECO:0000313" key="3">
    <source>
        <dbReference type="Proteomes" id="UP000244722"/>
    </source>
</evidence>